<gene>
    <name evidence="3" type="ORF">SEMRO_261_G101840.1</name>
</gene>
<evidence type="ECO:0000259" key="2">
    <source>
        <dbReference type="Pfam" id="PF13472"/>
    </source>
</evidence>
<dbReference type="Proteomes" id="UP001153069">
    <property type="component" value="Unassembled WGS sequence"/>
</dbReference>
<dbReference type="Gene3D" id="3.40.50.1110">
    <property type="entry name" value="SGNH hydrolase"/>
    <property type="match status" value="1"/>
</dbReference>
<keyword evidence="1" id="KW-0812">Transmembrane</keyword>
<keyword evidence="1" id="KW-0472">Membrane</keyword>
<evidence type="ECO:0000256" key="1">
    <source>
        <dbReference type="SAM" id="Phobius"/>
    </source>
</evidence>
<dbReference type="CDD" id="cd01838">
    <property type="entry name" value="Isoamyl_acetate_hydrolase_like"/>
    <property type="match status" value="1"/>
</dbReference>
<organism evidence="3 4">
    <name type="scientific">Seminavis robusta</name>
    <dbReference type="NCBI Taxonomy" id="568900"/>
    <lineage>
        <taxon>Eukaryota</taxon>
        <taxon>Sar</taxon>
        <taxon>Stramenopiles</taxon>
        <taxon>Ochrophyta</taxon>
        <taxon>Bacillariophyta</taxon>
        <taxon>Bacillariophyceae</taxon>
        <taxon>Bacillariophycidae</taxon>
        <taxon>Naviculales</taxon>
        <taxon>Naviculaceae</taxon>
        <taxon>Seminavis</taxon>
    </lineage>
</organism>
<dbReference type="PANTHER" id="PTHR14209">
    <property type="entry name" value="ISOAMYL ACETATE-HYDROLYZING ESTERASE 1"/>
    <property type="match status" value="1"/>
</dbReference>
<evidence type="ECO:0000313" key="4">
    <source>
        <dbReference type="Proteomes" id="UP001153069"/>
    </source>
</evidence>
<proteinExistence type="predicted"/>
<evidence type="ECO:0000313" key="3">
    <source>
        <dbReference type="EMBL" id="CAB9506286.1"/>
    </source>
</evidence>
<dbReference type="AlphaFoldDB" id="A0A9N8DPU4"/>
<keyword evidence="1" id="KW-1133">Transmembrane helix</keyword>
<dbReference type="InterPro" id="IPR013830">
    <property type="entry name" value="SGNH_hydro"/>
</dbReference>
<keyword evidence="4" id="KW-1185">Reference proteome</keyword>
<dbReference type="InterPro" id="IPR036514">
    <property type="entry name" value="SGNH_hydro_sf"/>
</dbReference>
<accession>A0A9N8DPU4</accession>
<protein>
    <submittedName>
        <fullName evidence="3">Isoamyl acetate-hydrolyzing esterase 1 homolog</fullName>
    </submittedName>
</protein>
<feature type="transmembrane region" description="Helical" evidence="1">
    <location>
        <begin position="31"/>
        <end position="49"/>
    </location>
</feature>
<dbReference type="EMBL" id="CAICTM010000260">
    <property type="protein sequence ID" value="CAB9506286.1"/>
    <property type="molecule type" value="Genomic_DNA"/>
</dbReference>
<sequence>MVLMVYYGWKMADDLDNGRITLSKRIDRSKYRLTFVFAVLFLLVNFHIASQSVSIMNQLSTAANGFVALTDDVEAREPDDDTTMDAPMLLLLGKRRMGKGVVWDNNNDKNDNNKKRPSIVLFGDSLTQRAFGENGHAGWASLLAATYSRRADVTNRGFGGYNTRHALHVWPTVEQAYEESNHNTVLFSTLFFGANDAVLPGNPQHVPLKEYRENLIQLIHKIRGKLHQQDSSNNQQDQPSKPILVLTPPPVDEEAWSAFRNHTESNRINAVTRSYGKMVREAVHQILLQQEQQQLQQSSSCPPLAVLDTWELLQGHNQTAYSQYLSDGLHLNELGNRKIYQGVMELIERDYPHLAPKTVKDADEGVPLEGLPWQDVPITTIVDYNSSNSNNDQPQESTS</sequence>
<dbReference type="OrthoDB" id="671439at2759"/>
<dbReference type="SUPFAM" id="SSF52266">
    <property type="entry name" value="SGNH hydrolase"/>
    <property type="match status" value="1"/>
</dbReference>
<reference evidence="3" key="1">
    <citation type="submission" date="2020-06" db="EMBL/GenBank/DDBJ databases">
        <authorList>
            <consortium name="Plant Systems Biology data submission"/>
        </authorList>
    </citation>
    <scope>NUCLEOTIDE SEQUENCE</scope>
    <source>
        <strain evidence="3">D6</strain>
    </source>
</reference>
<name>A0A9N8DPU4_9STRA</name>
<dbReference type="Pfam" id="PF13472">
    <property type="entry name" value="Lipase_GDSL_2"/>
    <property type="match status" value="1"/>
</dbReference>
<comment type="caution">
    <text evidence="3">The sequence shown here is derived from an EMBL/GenBank/DDBJ whole genome shotgun (WGS) entry which is preliminary data.</text>
</comment>
<dbReference type="PANTHER" id="PTHR14209:SF19">
    <property type="entry name" value="ISOAMYL ACETATE-HYDROLYZING ESTERASE 1 HOMOLOG"/>
    <property type="match status" value="1"/>
</dbReference>
<feature type="domain" description="SGNH hydrolase-type esterase" evidence="2">
    <location>
        <begin position="121"/>
        <end position="337"/>
    </location>
</feature>
<dbReference type="InterPro" id="IPR045136">
    <property type="entry name" value="Iah1-like"/>
</dbReference>